<gene>
    <name evidence="1" type="ORF">ADH66_15415</name>
    <name evidence="2" type="ORF">I5Q82_05795</name>
</gene>
<dbReference type="RefSeq" id="WP_066538984.1">
    <property type="nucleotide sequence ID" value="NZ_CP021422.1"/>
</dbReference>
<organism evidence="2 4">
    <name type="scientific">Acutalibacter muris</name>
    <dbReference type="NCBI Taxonomy" id="1796620"/>
    <lineage>
        <taxon>Bacteria</taxon>
        <taxon>Bacillati</taxon>
        <taxon>Bacillota</taxon>
        <taxon>Clostridia</taxon>
        <taxon>Eubacteriales</taxon>
        <taxon>Acutalibacteraceae</taxon>
        <taxon>Acutalibacter</taxon>
    </lineage>
</organism>
<reference evidence="2 4" key="3">
    <citation type="submission" date="2020-11" db="EMBL/GenBank/DDBJ databases">
        <title>Closed and high quality bacterial genomes of the OMM12 community.</title>
        <authorList>
            <person name="Marbouty M."/>
            <person name="Lamy-Besnier Q."/>
            <person name="Debarbieux L."/>
            <person name="Koszul R."/>
        </authorList>
    </citation>
    <scope>NUCLEOTIDE SEQUENCE [LARGE SCALE GENOMIC DNA]</scope>
    <source>
        <strain evidence="2 4">KB18</strain>
    </source>
</reference>
<dbReference type="Proteomes" id="UP000596035">
    <property type="component" value="Chromosome"/>
</dbReference>
<evidence type="ECO:0000313" key="4">
    <source>
        <dbReference type="Proteomes" id="UP000596035"/>
    </source>
</evidence>
<evidence type="ECO:0000313" key="2">
    <source>
        <dbReference type="EMBL" id="QQR31187.1"/>
    </source>
</evidence>
<reference evidence="3" key="2">
    <citation type="submission" date="2017-05" db="EMBL/GenBank/DDBJ databases">
        <title>Improved OligoMM genomes.</title>
        <authorList>
            <person name="Garzetti D."/>
        </authorList>
    </citation>
    <scope>NUCLEOTIDE SEQUENCE [LARGE SCALE GENOMIC DNA]</scope>
    <source>
        <strain evidence="3">KB18</strain>
    </source>
</reference>
<evidence type="ECO:0000313" key="1">
    <source>
        <dbReference type="EMBL" id="ASB41921.1"/>
    </source>
</evidence>
<evidence type="ECO:0000313" key="3">
    <source>
        <dbReference type="Proteomes" id="UP000196710"/>
    </source>
</evidence>
<dbReference type="EMBL" id="CP065321">
    <property type="protein sequence ID" value="QQR31187.1"/>
    <property type="molecule type" value="Genomic_DNA"/>
</dbReference>
<proteinExistence type="predicted"/>
<dbReference type="KEGG" id="amur:ADH66_15415"/>
<keyword evidence="3" id="KW-1185">Reference proteome</keyword>
<reference evidence="1" key="1">
    <citation type="journal article" date="2017" name="Genome Announc.">
        <title>High-Quality Whole-Genome Sequences of the Oligo-Mouse-Microbiota Bacterial Community.</title>
        <authorList>
            <person name="Garzetti D."/>
            <person name="Brugiroux S."/>
            <person name="Bunk B."/>
            <person name="Pukall R."/>
            <person name="McCoy K.D."/>
            <person name="Macpherson A.J."/>
            <person name="Stecher B."/>
        </authorList>
    </citation>
    <scope>NUCLEOTIDE SEQUENCE</scope>
    <source>
        <strain evidence="1">KB18</strain>
    </source>
</reference>
<accession>A0A1Z2XU43</accession>
<sequence length="102" mass="11096">MCAVSYRLLSDEIKNYPVKVGKTFASYTFADGHTLCKSDSDTGLSVLFLLGNGYVSANEINALYDLDATHTSGLEWSVPQELAFRILANCTDSPNAIKLSIL</sequence>
<dbReference type="EMBL" id="CP021422">
    <property type="protein sequence ID" value="ASB41921.1"/>
    <property type="molecule type" value="Genomic_DNA"/>
</dbReference>
<dbReference type="AlphaFoldDB" id="A0A1Z2XU43"/>
<protein>
    <submittedName>
        <fullName evidence="2">Uncharacterized protein</fullName>
    </submittedName>
</protein>
<name>A0A1Z2XU43_9FIRM</name>
<dbReference type="Proteomes" id="UP000196710">
    <property type="component" value="Chromosome"/>
</dbReference>